<feature type="transmembrane region" description="Helical" evidence="6">
    <location>
        <begin position="58"/>
        <end position="83"/>
    </location>
</feature>
<name>A0A8J3QY68_9ACTN</name>
<dbReference type="Pfam" id="PF00578">
    <property type="entry name" value="AhpC-TSA"/>
    <property type="match status" value="1"/>
</dbReference>
<evidence type="ECO:0000259" key="7">
    <source>
        <dbReference type="PROSITE" id="PS51352"/>
    </source>
</evidence>
<dbReference type="GO" id="GO:0016491">
    <property type="term" value="F:oxidoreductase activity"/>
    <property type="evidence" value="ECO:0007669"/>
    <property type="project" value="InterPro"/>
</dbReference>
<dbReference type="InterPro" id="IPR036249">
    <property type="entry name" value="Thioredoxin-like_sf"/>
</dbReference>
<gene>
    <name evidence="8" type="primary">dipZ</name>
    <name evidence="8" type="ORF">Raf01_64440</name>
</gene>
<keyword evidence="3 6" id="KW-0812">Transmembrane</keyword>
<dbReference type="InterPro" id="IPR000866">
    <property type="entry name" value="AhpC/TSA"/>
</dbReference>
<dbReference type="GO" id="GO:0017004">
    <property type="term" value="P:cytochrome complex assembly"/>
    <property type="evidence" value="ECO:0007669"/>
    <property type="project" value="InterPro"/>
</dbReference>
<evidence type="ECO:0000256" key="2">
    <source>
        <dbReference type="ARBA" id="ARBA00022475"/>
    </source>
</evidence>
<sequence>MTTLLLIGLVGGLITGISPCILPVLPVIFLSGGAQAARPGRQNKARRRERERRDSRRPYLVVAGLTLSFSAFTLLGSLALRALPLPQDIIRWIGLVILVVLGIGMMVPRVQAVLEVPFSWIPQRGVDGERSGFVLGLALGAVYVPCAGPVLAAIAVAGATGKIGGGTVVLTLAYAVGNAVPLLFFALAGRRLAERLRAFRRRQRGIRIAAGGVVLALAVALTFNVTDAMQRAIPDYTTGLNTAAHAAGGGLAKALGADAGSKILANCAQNTGTTVLEDCGQAPAISGIAQWLNTPGNAPISLSSLRGKVVLVDFWAYSCINCQRAITHVTAWYSTYRADGFEVIGVHTPEYAFEHVPSNVAAGAKRLGITYPVALDNDYATWNNYDNDSWPADYLIDATGRVRNVSIGEGDYDGTETLIRQLLTAADPSATLPSPTSVADTTPTSAQTAETYLGADRAQTYAGDAPLVAGTRTFAYPPSVPENEFALSGTWTVTGESITAKSNAGITLNYLADDIYLDVGGTGTVTATVDGKTTTYQVSGAPDIYTVLARTRQERGILKLTLSPGISAYSFTFG</sequence>
<dbReference type="PROSITE" id="PS51352">
    <property type="entry name" value="THIOREDOXIN_2"/>
    <property type="match status" value="1"/>
</dbReference>
<dbReference type="Pfam" id="PF02683">
    <property type="entry name" value="DsbD_TM"/>
    <property type="match status" value="1"/>
</dbReference>
<dbReference type="GO" id="GO:0016209">
    <property type="term" value="F:antioxidant activity"/>
    <property type="evidence" value="ECO:0007669"/>
    <property type="project" value="InterPro"/>
</dbReference>
<dbReference type="EMBL" id="BONZ01000065">
    <property type="protein sequence ID" value="GIH18272.1"/>
    <property type="molecule type" value="Genomic_DNA"/>
</dbReference>
<evidence type="ECO:0000256" key="3">
    <source>
        <dbReference type="ARBA" id="ARBA00022692"/>
    </source>
</evidence>
<dbReference type="InterPro" id="IPR041017">
    <property type="entry name" value="Thioredoxin_10"/>
</dbReference>
<dbReference type="Gene3D" id="2.60.120.260">
    <property type="entry name" value="Galactose-binding domain-like"/>
    <property type="match status" value="1"/>
</dbReference>
<feature type="transmembrane region" description="Helical" evidence="6">
    <location>
        <begin position="133"/>
        <end position="157"/>
    </location>
</feature>
<dbReference type="Proteomes" id="UP000642748">
    <property type="component" value="Unassembled WGS sequence"/>
</dbReference>
<evidence type="ECO:0000313" key="8">
    <source>
        <dbReference type="EMBL" id="GIH18272.1"/>
    </source>
</evidence>
<dbReference type="RefSeq" id="WP_203921803.1">
    <property type="nucleotide sequence ID" value="NZ_BONZ01000065.1"/>
</dbReference>
<dbReference type="InterPro" id="IPR003834">
    <property type="entry name" value="Cyt_c_assmbl_TM_dom"/>
</dbReference>
<feature type="domain" description="Thioredoxin" evidence="7">
    <location>
        <begin position="276"/>
        <end position="424"/>
    </location>
</feature>
<keyword evidence="2" id="KW-1003">Cell membrane</keyword>
<dbReference type="Gene3D" id="3.40.30.10">
    <property type="entry name" value="Glutaredoxin"/>
    <property type="match status" value="1"/>
</dbReference>
<feature type="transmembrane region" description="Helical" evidence="6">
    <location>
        <begin position="208"/>
        <end position="226"/>
    </location>
</feature>
<keyword evidence="4 6" id="KW-1133">Transmembrane helix</keyword>
<keyword evidence="5 6" id="KW-0472">Membrane</keyword>
<comment type="subcellular location">
    <subcellularLocation>
        <location evidence="1">Cell membrane</location>
        <topology evidence="1">Multi-pass membrane protein</topology>
    </subcellularLocation>
</comment>
<evidence type="ECO:0000256" key="1">
    <source>
        <dbReference type="ARBA" id="ARBA00004651"/>
    </source>
</evidence>
<dbReference type="GO" id="GO:0005886">
    <property type="term" value="C:plasma membrane"/>
    <property type="evidence" value="ECO:0007669"/>
    <property type="project" value="UniProtKB-SubCell"/>
</dbReference>
<organism evidence="8 9">
    <name type="scientific">Rugosimonospora africana</name>
    <dbReference type="NCBI Taxonomy" id="556532"/>
    <lineage>
        <taxon>Bacteria</taxon>
        <taxon>Bacillati</taxon>
        <taxon>Actinomycetota</taxon>
        <taxon>Actinomycetes</taxon>
        <taxon>Micromonosporales</taxon>
        <taxon>Micromonosporaceae</taxon>
        <taxon>Rugosimonospora</taxon>
    </lineage>
</organism>
<comment type="caution">
    <text evidence="8">The sequence shown here is derived from an EMBL/GenBank/DDBJ whole genome shotgun (WGS) entry which is preliminary data.</text>
</comment>
<dbReference type="InterPro" id="IPR050553">
    <property type="entry name" value="Thioredoxin_ResA/DsbE_sf"/>
</dbReference>
<protein>
    <submittedName>
        <fullName evidence="8">Protein DipZ</fullName>
    </submittedName>
</protein>
<dbReference type="PANTHER" id="PTHR42852">
    <property type="entry name" value="THIOL:DISULFIDE INTERCHANGE PROTEIN DSBE"/>
    <property type="match status" value="1"/>
</dbReference>
<dbReference type="AlphaFoldDB" id="A0A8J3QY68"/>
<reference evidence="8" key="1">
    <citation type="submission" date="2021-01" db="EMBL/GenBank/DDBJ databases">
        <title>Whole genome shotgun sequence of Rugosimonospora africana NBRC 104875.</title>
        <authorList>
            <person name="Komaki H."/>
            <person name="Tamura T."/>
        </authorList>
    </citation>
    <scope>NUCLEOTIDE SEQUENCE</scope>
    <source>
        <strain evidence="8">NBRC 104875</strain>
    </source>
</reference>
<evidence type="ECO:0000256" key="4">
    <source>
        <dbReference type="ARBA" id="ARBA00022989"/>
    </source>
</evidence>
<feature type="transmembrane region" description="Helical" evidence="6">
    <location>
        <begin position="6"/>
        <end position="37"/>
    </location>
</feature>
<feature type="transmembrane region" description="Helical" evidence="6">
    <location>
        <begin position="163"/>
        <end position="187"/>
    </location>
</feature>
<accession>A0A8J3QY68</accession>
<feature type="transmembrane region" description="Helical" evidence="6">
    <location>
        <begin position="89"/>
        <end position="112"/>
    </location>
</feature>
<dbReference type="SUPFAM" id="SSF52833">
    <property type="entry name" value="Thioredoxin-like"/>
    <property type="match status" value="1"/>
</dbReference>
<keyword evidence="9" id="KW-1185">Reference proteome</keyword>
<evidence type="ECO:0000256" key="6">
    <source>
        <dbReference type="SAM" id="Phobius"/>
    </source>
</evidence>
<dbReference type="PANTHER" id="PTHR42852:SF13">
    <property type="entry name" value="PROTEIN DIPZ"/>
    <property type="match status" value="1"/>
</dbReference>
<dbReference type="Pfam" id="PF17991">
    <property type="entry name" value="Thioredoxin_10"/>
    <property type="match status" value="1"/>
</dbReference>
<dbReference type="CDD" id="cd03012">
    <property type="entry name" value="TlpA_like_DipZ_like"/>
    <property type="match status" value="1"/>
</dbReference>
<proteinExistence type="predicted"/>
<evidence type="ECO:0000256" key="5">
    <source>
        <dbReference type="ARBA" id="ARBA00023136"/>
    </source>
</evidence>
<evidence type="ECO:0000313" key="9">
    <source>
        <dbReference type="Proteomes" id="UP000642748"/>
    </source>
</evidence>
<dbReference type="InterPro" id="IPR013766">
    <property type="entry name" value="Thioredoxin_domain"/>
</dbReference>